<dbReference type="EMBL" id="FUKJ01000301">
    <property type="protein sequence ID" value="SJM93916.1"/>
    <property type="molecule type" value="Genomic_DNA"/>
</dbReference>
<organism evidence="1 2">
    <name type="scientific">Crenothrix polyspora</name>
    <dbReference type="NCBI Taxonomy" id="360316"/>
    <lineage>
        <taxon>Bacteria</taxon>
        <taxon>Pseudomonadati</taxon>
        <taxon>Pseudomonadota</taxon>
        <taxon>Gammaproteobacteria</taxon>
        <taxon>Methylococcales</taxon>
        <taxon>Crenotrichaceae</taxon>
        <taxon>Crenothrix</taxon>
    </lineage>
</organism>
<protein>
    <submittedName>
        <fullName evidence="1">Uncharacterized protein</fullName>
    </submittedName>
</protein>
<gene>
    <name evidence="1" type="ORF">CRENPOLYSF2_370028</name>
</gene>
<dbReference type="AlphaFoldDB" id="A0A1R4HCI2"/>
<proteinExistence type="predicted"/>
<dbReference type="RefSeq" id="WP_087147580.1">
    <property type="nucleotide sequence ID" value="NZ_FUKJ01000301.1"/>
</dbReference>
<keyword evidence="2" id="KW-1185">Reference proteome</keyword>
<evidence type="ECO:0000313" key="2">
    <source>
        <dbReference type="Proteomes" id="UP000195442"/>
    </source>
</evidence>
<dbReference type="Proteomes" id="UP000195442">
    <property type="component" value="Unassembled WGS sequence"/>
</dbReference>
<sequence length="224" mass="24771">MNLISSETSLVIAGAWNPAILTPAWVLQHGLDKSLNGDNVVKTYFPATLGVIFEPPRYELEKLSFVVLPNTFILFPIGSITDGEDDLEGLEDVAAKILQELKHTPITGVGHNLTFKHSDPKSNELDVFTASTQDLSDEMPSDWLLASRNIAANFKNADETVIINVQRQFEANEIVVRFNFHHPVSSIESALAVLRGNGDYNRMSGNIELAKKLMNSLYGECKND</sequence>
<dbReference type="OrthoDB" id="7061283at2"/>
<accession>A0A1R4HCI2</accession>
<evidence type="ECO:0000313" key="1">
    <source>
        <dbReference type="EMBL" id="SJM93916.1"/>
    </source>
</evidence>
<name>A0A1R4HCI2_9GAMM</name>
<reference evidence="2" key="1">
    <citation type="submission" date="2017-02" db="EMBL/GenBank/DDBJ databases">
        <authorList>
            <person name="Daims H."/>
        </authorList>
    </citation>
    <scope>NUCLEOTIDE SEQUENCE [LARGE SCALE GENOMIC DNA]</scope>
</reference>